<organism evidence="2 3">
    <name type="scientific">Euplotes crassus</name>
    <dbReference type="NCBI Taxonomy" id="5936"/>
    <lineage>
        <taxon>Eukaryota</taxon>
        <taxon>Sar</taxon>
        <taxon>Alveolata</taxon>
        <taxon>Ciliophora</taxon>
        <taxon>Intramacronucleata</taxon>
        <taxon>Spirotrichea</taxon>
        <taxon>Hypotrichia</taxon>
        <taxon>Euplotida</taxon>
        <taxon>Euplotidae</taxon>
        <taxon>Moneuplotes</taxon>
    </lineage>
</organism>
<accession>A0AAD1XD05</accession>
<protein>
    <submittedName>
        <fullName evidence="2">Uncharacterized protein</fullName>
    </submittedName>
</protein>
<sequence>MGQSLTLCSGDREDKNLEFRPISTSADYDPTFSNSPTQPKGQRRIMPKDSSAKKETVFDRLWKHKEKKENLSGDEFEENKLVSENDNILKADDLEDSDDQALFPHSISYTHLSKIFKFTTSEAKTFNESSSLIIDLHRSSNSEFITSLDTRMPELYEIKILGVSDAIKQDLKKFLREYFPQKIKKFELSAKEGSISDLSEYSQELCRATKRVEDEISISHFEISNSSLSTLFSSMKDISKISFISCLLSLPSLPFLSSGSVNLNTLCLENCSSKNTGDWSENPSHFETLVQFLTEGGHFKSSHDEERKIQIHNCGLTTEEIKQVLLKYGLSNVKIMTEVDFFGNYE</sequence>
<proteinExistence type="predicted"/>
<dbReference type="Proteomes" id="UP001295684">
    <property type="component" value="Unassembled WGS sequence"/>
</dbReference>
<feature type="region of interest" description="Disordered" evidence="1">
    <location>
        <begin position="19"/>
        <end position="53"/>
    </location>
</feature>
<feature type="compositionally biased region" description="Polar residues" evidence="1">
    <location>
        <begin position="22"/>
        <end position="40"/>
    </location>
</feature>
<evidence type="ECO:0000313" key="3">
    <source>
        <dbReference type="Proteomes" id="UP001295684"/>
    </source>
</evidence>
<evidence type="ECO:0000313" key="2">
    <source>
        <dbReference type="EMBL" id="CAI2366612.1"/>
    </source>
</evidence>
<name>A0AAD1XD05_EUPCR</name>
<evidence type="ECO:0000256" key="1">
    <source>
        <dbReference type="SAM" id="MobiDB-lite"/>
    </source>
</evidence>
<dbReference type="EMBL" id="CAMPGE010007700">
    <property type="protein sequence ID" value="CAI2366612.1"/>
    <property type="molecule type" value="Genomic_DNA"/>
</dbReference>
<dbReference type="AlphaFoldDB" id="A0AAD1XD05"/>
<keyword evidence="3" id="KW-1185">Reference proteome</keyword>
<reference evidence="2" key="1">
    <citation type="submission" date="2023-07" db="EMBL/GenBank/DDBJ databases">
        <authorList>
            <consortium name="AG Swart"/>
            <person name="Singh M."/>
            <person name="Singh A."/>
            <person name="Seah K."/>
            <person name="Emmerich C."/>
        </authorList>
    </citation>
    <scope>NUCLEOTIDE SEQUENCE</scope>
    <source>
        <strain evidence="2">DP1</strain>
    </source>
</reference>
<gene>
    <name evidence="2" type="ORF">ECRASSUSDP1_LOCUS7885</name>
</gene>
<comment type="caution">
    <text evidence="2">The sequence shown here is derived from an EMBL/GenBank/DDBJ whole genome shotgun (WGS) entry which is preliminary data.</text>
</comment>